<dbReference type="InterPro" id="IPR002694">
    <property type="entry name" value="Znf_CHC2"/>
</dbReference>
<dbReference type="Gene3D" id="3.40.50.300">
    <property type="entry name" value="P-loop containing nucleotide triphosphate hydrolases"/>
    <property type="match status" value="1"/>
</dbReference>
<dbReference type="GO" id="GO:0005737">
    <property type="term" value="C:cytoplasm"/>
    <property type="evidence" value="ECO:0007669"/>
    <property type="project" value="TreeGrafter"/>
</dbReference>
<dbReference type="AlphaFoldDB" id="A0A846JEV5"/>
<keyword evidence="8" id="KW-0862">Zinc</keyword>
<evidence type="ECO:0000256" key="4">
    <source>
        <dbReference type="ARBA" id="ARBA00022695"/>
    </source>
</evidence>
<accession>A0A846JEV5</accession>
<dbReference type="SMART" id="SM00400">
    <property type="entry name" value="ZnF_CHCC"/>
    <property type="match status" value="1"/>
</dbReference>
<dbReference type="Proteomes" id="UP000480039">
    <property type="component" value="Unassembled WGS sequence"/>
</dbReference>
<dbReference type="SUPFAM" id="SSF52540">
    <property type="entry name" value="P-loop containing nucleoside triphosphate hydrolases"/>
    <property type="match status" value="1"/>
</dbReference>
<dbReference type="PANTHER" id="PTHR30313:SF2">
    <property type="entry name" value="DNA PRIMASE"/>
    <property type="match status" value="1"/>
</dbReference>
<name>A0A846JEV5_CLOBO</name>
<keyword evidence="7" id="KW-0863">Zinc-finger</keyword>
<dbReference type="InterPro" id="IPR025662">
    <property type="entry name" value="Sigma_54_int_dom_ATP-bd_1"/>
</dbReference>
<evidence type="ECO:0000256" key="9">
    <source>
        <dbReference type="ARBA" id="ARBA00023163"/>
    </source>
</evidence>
<protein>
    <submittedName>
        <fullName evidence="11">DNA primase</fullName>
    </submittedName>
</protein>
<evidence type="ECO:0000256" key="6">
    <source>
        <dbReference type="ARBA" id="ARBA00022723"/>
    </source>
</evidence>
<evidence type="ECO:0000256" key="2">
    <source>
        <dbReference type="ARBA" id="ARBA00022515"/>
    </source>
</evidence>
<evidence type="ECO:0000256" key="3">
    <source>
        <dbReference type="ARBA" id="ARBA00022679"/>
    </source>
</evidence>
<keyword evidence="2" id="KW-0639">Primosome</keyword>
<organism evidence="11 12">
    <name type="scientific">Clostridium botulinum</name>
    <dbReference type="NCBI Taxonomy" id="1491"/>
    <lineage>
        <taxon>Bacteria</taxon>
        <taxon>Bacillati</taxon>
        <taxon>Bacillota</taxon>
        <taxon>Clostridia</taxon>
        <taxon>Eubacteriales</taxon>
        <taxon>Clostridiaceae</taxon>
        <taxon>Clostridium</taxon>
    </lineage>
</organism>
<dbReference type="InterPro" id="IPR050219">
    <property type="entry name" value="DnaG_primase"/>
</dbReference>
<keyword evidence="6" id="KW-0479">Metal-binding</keyword>
<dbReference type="GO" id="GO:0003677">
    <property type="term" value="F:DNA binding"/>
    <property type="evidence" value="ECO:0007669"/>
    <property type="project" value="InterPro"/>
</dbReference>
<keyword evidence="3" id="KW-0808">Transferase</keyword>
<evidence type="ECO:0000256" key="5">
    <source>
        <dbReference type="ARBA" id="ARBA00022705"/>
    </source>
</evidence>
<evidence type="ECO:0000256" key="1">
    <source>
        <dbReference type="ARBA" id="ARBA00022478"/>
    </source>
</evidence>
<dbReference type="GO" id="GO:0006269">
    <property type="term" value="P:DNA replication, synthesis of primer"/>
    <property type="evidence" value="ECO:0007669"/>
    <property type="project" value="UniProtKB-KW"/>
</dbReference>
<sequence length="863" mass="99199">MELQDIDLKELIENETGERFNRQGYIKCPFHSEKTPSLRVKFNPDTNKDFFKCFGCSECGDAIDFIIKYKNLNYTEAREYLGIEVEKTEKELQEEKVKDYVDWELSKFRQGQKLLGIFKFVNERDEIVYFKAKFANGEGKKQLSYYHLEGEKVIAKRGTSELPYNLYNALSAIKNDDVLIIDEGEKDSNTINSIFKNKGYVATSLKGCKELNILKNNRMRIYIIGDTGQAGEQYKWNIYKEFKKYAIEFKFINLPGLKNLGDNKDVTDWIEVGHNKKDLLDAFDRSLDIKNKYELQQDTGGIYKIMFKEKADEVIETKKYITDFRLLKATRIKFIDDETEGVRIVLKSVTGDTIERIGISTVFDDVKSFKNFLGTMDLVFSGRVEDLNRLKGWINKYFALENEEVYGGVKFIERDEELIFVENNGSITSKGVSENIKSDGRNNADVLKNEPITTEELKEIVKHIFKFAGPEKSISIIGTVINNLAVYQCQALKQKLHHLLIVGESGSGKSTILENVIAPILNYPKKDIKSIGLISNFALMKNLSDGNYPALFDEFKPSMMDRYKIGNISETLRNLYDRATISKGNKSLKTTDFNLYRPIILAGEESYPNQEKALIERSCIIYLSRRERTQKNTEAMEWLIKNEELLNKLGRSLIEIVLELDVDGYRRLRCNCNSKIKGLNNRILNTAINESCGIRILNLLLEKHGLKQLVDFDDYITQNIKVEVLEDTENVRSLVERMLILYNDMINDSRAIGWEDVVKSRGDGLFIKTSELINQIREHVIRVGADLVPLNCNDFKKQAKKAGYLVKASGKVIKVDGKSIKFDIYDKEMLQALKVDSIAPPDYEEVDGEDTKIFPFKQVTQKI</sequence>
<keyword evidence="9" id="KW-0804">Transcription</keyword>
<evidence type="ECO:0000256" key="7">
    <source>
        <dbReference type="ARBA" id="ARBA00022771"/>
    </source>
</evidence>
<evidence type="ECO:0000259" key="10">
    <source>
        <dbReference type="PROSITE" id="PS50880"/>
    </source>
</evidence>
<gene>
    <name evidence="11" type="ORF">FC871_09495</name>
</gene>
<dbReference type="GO" id="GO:0003899">
    <property type="term" value="F:DNA-directed RNA polymerase activity"/>
    <property type="evidence" value="ECO:0007669"/>
    <property type="project" value="InterPro"/>
</dbReference>
<dbReference type="GO" id="GO:0008270">
    <property type="term" value="F:zinc ion binding"/>
    <property type="evidence" value="ECO:0007669"/>
    <property type="project" value="UniProtKB-KW"/>
</dbReference>
<keyword evidence="4" id="KW-0548">Nucleotidyltransferase</keyword>
<comment type="caution">
    <text evidence="11">The sequence shown here is derived from an EMBL/GenBank/DDBJ whole genome shotgun (WGS) entry which is preliminary data.</text>
</comment>
<dbReference type="EMBL" id="SWQE01000004">
    <property type="protein sequence ID" value="NFJ08704.1"/>
    <property type="molecule type" value="Genomic_DNA"/>
</dbReference>
<dbReference type="Pfam" id="PF01807">
    <property type="entry name" value="Zn_ribbon_DnaG"/>
    <property type="match status" value="1"/>
</dbReference>
<evidence type="ECO:0000313" key="12">
    <source>
        <dbReference type="Proteomes" id="UP000480039"/>
    </source>
</evidence>
<reference evidence="11 12" key="1">
    <citation type="submission" date="2019-04" db="EMBL/GenBank/DDBJ databases">
        <title>Genome sequencing of Clostridium botulinum Groups I-IV and Clostridium butyricum.</title>
        <authorList>
            <person name="Brunt J."/>
            <person name="Van Vliet A.H.M."/>
            <person name="Stringer S.C."/>
            <person name="Carter A.T."/>
            <person name="Peck M.W."/>
        </authorList>
    </citation>
    <scope>NUCLEOTIDE SEQUENCE [LARGE SCALE GENOMIC DNA]</scope>
    <source>
        <strain evidence="11 12">Colworth BL30</strain>
    </source>
</reference>
<proteinExistence type="predicted"/>
<keyword evidence="5" id="KW-0235">DNA replication</keyword>
<dbReference type="InterPro" id="IPR006171">
    <property type="entry name" value="TOPRIM_dom"/>
</dbReference>
<dbReference type="InterPro" id="IPR027417">
    <property type="entry name" value="P-loop_NTPase"/>
</dbReference>
<dbReference type="PROSITE" id="PS50880">
    <property type="entry name" value="TOPRIM"/>
    <property type="match status" value="1"/>
</dbReference>
<dbReference type="PROSITE" id="PS00675">
    <property type="entry name" value="SIGMA54_INTERACT_1"/>
    <property type="match status" value="1"/>
</dbReference>
<dbReference type="GO" id="GO:1990077">
    <property type="term" value="C:primosome complex"/>
    <property type="evidence" value="ECO:0007669"/>
    <property type="project" value="UniProtKB-KW"/>
</dbReference>
<evidence type="ECO:0000256" key="8">
    <source>
        <dbReference type="ARBA" id="ARBA00022833"/>
    </source>
</evidence>
<dbReference type="SUPFAM" id="SSF57783">
    <property type="entry name" value="Zinc beta-ribbon"/>
    <property type="match status" value="1"/>
</dbReference>
<dbReference type="InterPro" id="IPR036977">
    <property type="entry name" value="DNA_primase_Znf_CHC2"/>
</dbReference>
<dbReference type="GO" id="GO:0000428">
    <property type="term" value="C:DNA-directed RNA polymerase complex"/>
    <property type="evidence" value="ECO:0007669"/>
    <property type="project" value="UniProtKB-KW"/>
</dbReference>
<keyword evidence="1" id="KW-0240">DNA-directed RNA polymerase</keyword>
<feature type="domain" description="Toprim" evidence="10">
    <location>
        <begin position="177"/>
        <end position="257"/>
    </location>
</feature>
<dbReference type="CDD" id="cd00188">
    <property type="entry name" value="TOPRIM"/>
    <property type="match status" value="1"/>
</dbReference>
<evidence type="ECO:0000313" key="11">
    <source>
        <dbReference type="EMBL" id="NFJ08704.1"/>
    </source>
</evidence>
<dbReference type="Gene3D" id="3.40.1360.10">
    <property type="match status" value="1"/>
</dbReference>
<dbReference type="Gene3D" id="3.90.580.10">
    <property type="entry name" value="Zinc finger, CHC2-type domain"/>
    <property type="match status" value="1"/>
</dbReference>
<dbReference type="PANTHER" id="PTHR30313">
    <property type="entry name" value="DNA PRIMASE"/>
    <property type="match status" value="1"/>
</dbReference>